<dbReference type="Pfam" id="PF21936">
    <property type="entry name" value="Pcf11_C"/>
    <property type="match status" value="1"/>
</dbReference>
<dbReference type="EMBL" id="JAACJK010000109">
    <property type="protein sequence ID" value="KAF5333229.1"/>
    <property type="molecule type" value="Genomic_DNA"/>
</dbReference>
<dbReference type="GO" id="GO:0000993">
    <property type="term" value="F:RNA polymerase II complex binding"/>
    <property type="evidence" value="ECO:0007669"/>
    <property type="project" value="InterPro"/>
</dbReference>
<dbReference type="InterPro" id="IPR047415">
    <property type="entry name" value="Pcf11_CID"/>
</dbReference>
<dbReference type="GO" id="GO:0006369">
    <property type="term" value="P:termination of RNA polymerase II transcription"/>
    <property type="evidence" value="ECO:0007669"/>
    <property type="project" value="InterPro"/>
</dbReference>
<evidence type="ECO:0000313" key="4">
    <source>
        <dbReference type="Proteomes" id="UP000541558"/>
    </source>
</evidence>
<evidence type="ECO:0000313" key="3">
    <source>
        <dbReference type="EMBL" id="KAF5333229.1"/>
    </source>
</evidence>
<dbReference type="GO" id="GO:0005737">
    <property type="term" value="C:cytoplasm"/>
    <property type="evidence" value="ECO:0007669"/>
    <property type="project" value="TreeGrafter"/>
</dbReference>
<sequence length="668" mass="73913">MYGAPSYSSNPFPPPPVNYNYGTQYHHYAPHPPAPVPQAQPPVYLVDPNTFRRDYMQSLEELTFNSRPVIQHLSSLAQEYSRYADIVVSCVETHIRRRSLVHPELSEKESRVNYGPALTPNCYLACFSLHLVPSGSVHPSIKLPAFYLLDAISKNYYEPYARRFSPVVTRLFLDTYGQVDKQTQLKMEEMLLTWRTGSPTRGEVFGAVNQIAIERGVWGDGGTLSITKGQVLSELQFAIDAKQRDLQVNQYDMDAQRKIEVLYALRKCIMEVGVTQDELRQILNQLRDLVKSSTSTAPPAQAPRPPSNAWNNAPAYPSRPVPSQPPVPSFPTDPAPFSHGYSQPAPAPAPPQPQVPATIDTAKLNSIISSLVNAGVVAHPATATPPPPPPAPIAASSTKAAPQNSDSFAKEASWRDYRKAILSQPSALSSAGILRTKPSIKTFLYTRLPSQCKQCGLRFPDSVYGRKQHQQHLDTHFKDNRMKAQAAGRGHSRNSFLAADNWIRNEEVFEGDKGKGRADITTKDGPPIQSEAELRRQFVVVPAGDEAKFLSCPICKENIKTEFLEDDEEWVWRNAILKDNKVYHATCHAEALTSTNTLAARLRSDMIASSRDGTPEVNSSSRSTPPLGMRMSPSPPTPDSKSGMKRKVDDNELTDNLPTPPSKKVALS</sequence>
<dbReference type="OrthoDB" id="2129491at2759"/>
<protein>
    <recommendedName>
        <fullName evidence="2">CID domain-containing protein</fullName>
    </recommendedName>
</protein>
<dbReference type="AlphaFoldDB" id="A0A8H5C162"/>
<feature type="domain" description="CID" evidence="2">
    <location>
        <begin position="47"/>
        <end position="221"/>
    </location>
</feature>
<dbReference type="SUPFAM" id="SSF48464">
    <property type="entry name" value="ENTH/VHS domain"/>
    <property type="match status" value="2"/>
</dbReference>
<dbReference type="InterPro" id="IPR006569">
    <property type="entry name" value="CID_dom"/>
</dbReference>
<dbReference type="GO" id="GO:0003729">
    <property type="term" value="F:mRNA binding"/>
    <property type="evidence" value="ECO:0007669"/>
    <property type="project" value="InterPro"/>
</dbReference>
<keyword evidence="4" id="KW-1185">Reference proteome</keyword>
<accession>A0A8H5C162</accession>
<feature type="compositionally biased region" description="Low complexity" evidence="1">
    <location>
        <begin position="393"/>
        <end position="402"/>
    </location>
</feature>
<dbReference type="InterPro" id="IPR054127">
    <property type="entry name" value="Pcf11_C"/>
</dbReference>
<comment type="caution">
    <text evidence="3">The sequence shown here is derived from an EMBL/GenBank/DDBJ whole genome shotgun (WGS) entry which is preliminary data.</text>
</comment>
<name>A0A8H5C162_9AGAR</name>
<gene>
    <name evidence="3" type="ORF">D9611_002424</name>
</gene>
<dbReference type="Gene3D" id="1.25.40.90">
    <property type="match status" value="1"/>
</dbReference>
<feature type="compositionally biased region" description="Pro residues" evidence="1">
    <location>
        <begin position="317"/>
        <end position="334"/>
    </location>
</feature>
<feature type="compositionally biased region" description="Pro residues" evidence="1">
    <location>
        <begin position="345"/>
        <end position="354"/>
    </location>
</feature>
<dbReference type="Pfam" id="PF04818">
    <property type="entry name" value="CID"/>
    <property type="match status" value="1"/>
</dbReference>
<evidence type="ECO:0000256" key="1">
    <source>
        <dbReference type="SAM" id="MobiDB-lite"/>
    </source>
</evidence>
<dbReference type="CDD" id="cd16982">
    <property type="entry name" value="CID_Pcf11"/>
    <property type="match status" value="1"/>
</dbReference>
<organism evidence="3 4">
    <name type="scientific">Ephemerocybe angulata</name>
    <dbReference type="NCBI Taxonomy" id="980116"/>
    <lineage>
        <taxon>Eukaryota</taxon>
        <taxon>Fungi</taxon>
        <taxon>Dikarya</taxon>
        <taxon>Basidiomycota</taxon>
        <taxon>Agaricomycotina</taxon>
        <taxon>Agaricomycetes</taxon>
        <taxon>Agaricomycetidae</taxon>
        <taxon>Agaricales</taxon>
        <taxon>Agaricineae</taxon>
        <taxon>Psathyrellaceae</taxon>
        <taxon>Ephemerocybe</taxon>
    </lineage>
</organism>
<dbReference type="PANTHER" id="PTHR15921">
    <property type="entry name" value="PRE-MRNA CLEAVAGE COMPLEX II"/>
    <property type="match status" value="1"/>
</dbReference>
<feature type="compositionally biased region" description="Pro residues" evidence="1">
    <location>
        <begin position="383"/>
        <end position="392"/>
    </location>
</feature>
<feature type="region of interest" description="Disordered" evidence="1">
    <location>
        <begin position="293"/>
        <end position="357"/>
    </location>
</feature>
<feature type="region of interest" description="Disordered" evidence="1">
    <location>
        <begin position="381"/>
        <end position="410"/>
    </location>
</feature>
<reference evidence="3 4" key="1">
    <citation type="journal article" date="2020" name="ISME J.">
        <title>Uncovering the hidden diversity of litter-decomposition mechanisms in mushroom-forming fungi.</title>
        <authorList>
            <person name="Floudas D."/>
            <person name="Bentzer J."/>
            <person name="Ahren D."/>
            <person name="Johansson T."/>
            <person name="Persson P."/>
            <person name="Tunlid A."/>
        </authorList>
    </citation>
    <scope>NUCLEOTIDE SEQUENCE [LARGE SCALE GENOMIC DNA]</scope>
    <source>
        <strain evidence="3 4">CBS 175.51</strain>
    </source>
</reference>
<dbReference type="InterPro" id="IPR008942">
    <property type="entry name" value="ENTH_VHS"/>
</dbReference>
<dbReference type="GO" id="GO:0005849">
    <property type="term" value="C:mRNA cleavage factor complex"/>
    <property type="evidence" value="ECO:0007669"/>
    <property type="project" value="TreeGrafter"/>
</dbReference>
<dbReference type="PANTHER" id="PTHR15921:SF3">
    <property type="entry name" value="PRE-MRNA CLEAVAGE COMPLEX 2 PROTEIN PCF11"/>
    <property type="match status" value="1"/>
</dbReference>
<dbReference type="PROSITE" id="PS51391">
    <property type="entry name" value="CID"/>
    <property type="match status" value="1"/>
</dbReference>
<dbReference type="Proteomes" id="UP000541558">
    <property type="component" value="Unassembled WGS sequence"/>
</dbReference>
<evidence type="ECO:0000259" key="2">
    <source>
        <dbReference type="PROSITE" id="PS51391"/>
    </source>
</evidence>
<dbReference type="SMART" id="SM00582">
    <property type="entry name" value="RPR"/>
    <property type="match status" value="1"/>
</dbReference>
<feature type="region of interest" description="Disordered" evidence="1">
    <location>
        <begin position="607"/>
        <end position="668"/>
    </location>
</feature>
<dbReference type="GO" id="GO:0031124">
    <property type="term" value="P:mRNA 3'-end processing"/>
    <property type="evidence" value="ECO:0007669"/>
    <property type="project" value="InterPro"/>
</dbReference>
<dbReference type="InterPro" id="IPR045154">
    <property type="entry name" value="PCF11-like"/>
</dbReference>
<proteinExistence type="predicted"/>